<dbReference type="Gene3D" id="3.20.20.80">
    <property type="entry name" value="Glycosidases"/>
    <property type="match status" value="1"/>
</dbReference>
<evidence type="ECO:0000256" key="8">
    <source>
        <dbReference type="SAM" id="Phobius"/>
    </source>
</evidence>
<evidence type="ECO:0000256" key="1">
    <source>
        <dbReference type="ARBA" id="ARBA00006122"/>
    </source>
</evidence>
<dbReference type="Pfam" id="PF26122">
    <property type="entry name" value="CBM_Mok13"/>
    <property type="match status" value="1"/>
</dbReference>
<sequence length="2392" mass="264727">MDSFSRVLVAVVAAWWFAATTQAFPYDPSQVDWNLNQVQGTYDVLNYSGVWENHTFNPSPDNWRMPTYTVSLDRYADGNPSNNEANGTQFEYDWMSNQFRFGGDVKGLMNDLDYIQGMGIKTIYLMGSPFINMPWAADSFSPLDLTIIDHHHGSIEEWRELITAIHERDMYIILDNTMGTLGDLIGFEGSMNETAAFEWGEYDYGWKTDRRYVDFTPGNDVVDCTYPRMWDDTGSLITVNQTTCRDSEFDSYGDLQNIGSVAVYKNQLAKYGSVQDRLREWRSDVLDKIKHLSCMEIAMLDIDGFRMDKALQTTVDAMASFSDHQRQCARKYGKENFLIIGEIVGTDQQQAVYIGRGKEPGMYSGNSTASMMLTNVTADDDVYIRESGLAALDAAAFTYTIYGALTRVLGLSGYIGIEGTSFVQFWTDLVLDNDFINSNTGLFDPRHMMGTTTQDVFRWPAIANGTQRQLLGQFITYLILPGSPMLYWGEEQALYIVDSTASNYIYGRQPMSSSRAWQLHGCYKLGDDTYTGQPLLHGPAAVGCEDNGVSLDHKDPSHPTRNVLKRFFELRQQYPVLNDGWGLQALSNQTTDVYLEGSGDIPTPFGMWSIYRHEASAAQDLSSSGGQADQGVWLLYSNLNYTEDFSFDCQSEENALVAPFAPGTTVMNLLYPYDVHTVENTSSTVIINGTTHTGGCMSNLTLEAWGYKAFVPVDYYSSPKPSITQVVPSHDERVLSTVSSSETQTVRIEIHFSQQMDCTAVQDAISVNSSTLEGTVAQLDSDSVACSTLDTPDATAYSGQPAGLWKFTATLENVAHGIHTVTITNATSANGTFTGAVDRFMFRLGSSDNPIIFPLTGNYSTDLLHKDDSTGDLYITQRAAGADKFRYSLTYGSSWSDWLDYTTTTVNRTLESQAWSGTSAQAWSGEHVMVQYWSSVAGSATHMQHGDLSSTQARRWPHAHVMGEWNTWGFDGGLASAMHLAKSAVDFNETVWAFGLAAEWPTQVQINIWGMDPDGQPDKTMEYGDVDGDNVLDWLPPNTLASNVINITEGPGMPHVGWRIEVNDGSYRYNVVPTGNAWHQLALSFLLALIPVLTGGLAVWIYFRSYYTIRMNQIGTADVGGFWGRVKTRVLESAAMAPLRKPVPEDKGKSIEAMALSASRRTTLIATMEYEIDDWNIKIKIGGLGKMASLMGSEALAHQNLIWVVPCVGGIDYPADTPAEPMIITINKQQYIVSVQYHVVRNITYVLLDAPVFRQRTKSDPYPPRMDDIESAIYYSAWNACIAEAIKRFPVDLYYINDYHGTLAPLYLLPRTIPVSLALHNAEFQGLWALRSKSEMAEVCDVFNLPKETIKRFAQFDKVFNMLYAGASYLREFQGGYGAVGVSKKYGSRAYKRYPIFWGLSEIGSLPNPDPDDMADFNTVTEKEKNQDIVIDEEAEKQRGALREQAQQWAGLNIDPTAELFVFVGRWSLQKGVDLIADVFPAIMDKHKNVQLICIGPTIDNHGRFAALKLEKMMHRYPGRVYSKPEFTPIPSFVHSGAEFALMPSRDEPFGLVAVEFGRKGALGVGSRVGGLGSMPGWWFTIESTETKHLLRQFKSAIKSALASSLETRKVMRARSLLQRFPVVQWVHDLEILQSQSIRAHSSIKKGKRLTSLLMPGASASAIPSGSSTPIPPPPPVVTLPNTALPSPNTTAPPTAAPSIGGSRASSPTRARSDSFGAHSRNAPYYIAMTADSSETASGAMTPASLISPATPRFASGFPRNKSATAMGHLLASRLTALAEFERTSSQSDLPQAYPSERSSDGASEIHSSRHSGLGDHGETVDPYWRSFFASLPTNNASVLSLDTVVGERKDFQLQKVEPFFNDPKKEYYNTFGQMLDAHDGSLSSDKLCVEGYIRQSEKDWFEKFYDAKLGKKPPRVFNMALRSASSLEEGASNRGENDNNDEFNLGPDYAPPTGLKKFLLVKIGEWPLYAYLLAMGQILSANSYQITLLTGQNGQSAEQVYITSGIYLGGSIFWWLLFRRFQLVIAVSLAFVLYGTAFFVLAICPYAASSSQATTVLHYLATALYAVASSSGFLFFTQNFLTEGGNPVKTWMFRACTIQGTQQIYIAALWYWGTYASTLTNEGSTLISSSSRVVTAVCIPIAVLLWAVATILFVGLPDAYRRKPGYVSAFYRSLLRRKVVVWFLVAAFIQNYFLSTQYGRSWSYLWNSSSAPAWAIALLILLFFVVVWAVLLAGMAYFSTEHSWLLPIVAIGLGAPRWAQELWGTSGVALYMPWAGAHVVAGALLGRCLWLWLGVLDTLQGVGFGMILLQTLGRFHVSWAVLGAQVIGSAGTILARATAPDKIGPGSVFPNLAMDLSGGVNNVWFWVPLLFQLAVCVGFFVFFRKEQLMKP</sequence>
<comment type="similarity">
    <text evidence="1">Belongs to the glycosyltransferase group 1 family.</text>
</comment>
<feature type="signal peptide" evidence="9">
    <location>
        <begin position="1"/>
        <end position="23"/>
    </location>
</feature>
<evidence type="ECO:0000256" key="4">
    <source>
        <dbReference type="ARBA" id="ARBA00022679"/>
    </source>
</evidence>
<dbReference type="GeneID" id="63841129"/>
<dbReference type="Gene3D" id="3.40.50.2000">
    <property type="entry name" value="Glycogen Phosphorylase B"/>
    <property type="match status" value="2"/>
</dbReference>
<evidence type="ECO:0000256" key="5">
    <source>
        <dbReference type="ARBA" id="ARBA00023316"/>
    </source>
</evidence>
<keyword evidence="8" id="KW-1133">Transmembrane helix</keyword>
<dbReference type="PANTHER" id="PTHR47182:SF2">
    <property type="entry name" value="CELL WALL ALPHA-1,3-GLUCAN SYNTHASE AGS1"/>
    <property type="match status" value="1"/>
</dbReference>
<dbReference type="GO" id="GO:0009277">
    <property type="term" value="C:fungal-type cell wall"/>
    <property type="evidence" value="ECO:0007669"/>
    <property type="project" value="TreeGrafter"/>
</dbReference>
<dbReference type="Pfam" id="PF26111">
    <property type="entry name" value="Ig_Mok13"/>
    <property type="match status" value="1"/>
</dbReference>
<gene>
    <name evidence="11" type="ORF">M406DRAFT_36475</name>
</gene>
<dbReference type="InterPro" id="IPR013534">
    <property type="entry name" value="Starch_synth_cat_dom"/>
</dbReference>
<keyword evidence="8" id="KW-0812">Transmembrane</keyword>
<dbReference type="Pfam" id="PF00534">
    <property type="entry name" value="Glycos_transf_1"/>
    <property type="match status" value="1"/>
</dbReference>
<keyword evidence="9" id="KW-0732">Signal</keyword>
<dbReference type="GO" id="GO:0070600">
    <property type="term" value="P:fungal-type cell wall (1-&gt;3)-alpha-glucan biosynthetic process"/>
    <property type="evidence" value="ECO:0007669"/>
    <property type="project" value="TreeGrafter"/>
</dbReference>
<feature type="transmembrane region" description="Helical" evidence="8">
    <location>
        <begin position="2094"/>
        <end position="2114"/>
    </location>
</feature>
<dbReference type="Pfam" id="PF00128">
    <property type="entry name" value="Alpha-amylase"/>
    <property type="match status" value="1"/>
</dbReference>
<feature type="domain" description="Glycosyl hydrolase family 13 catalytic" evidence="10">
    <location>
        <begin position="69"/>
        <end position="515"/>
    </location>
</feature>
<accession>A0A9P4Y3G7</accession>
<feature type="transmembrane region" description="Helical" evidence="8">
    <location>
        <begin position="2000"/>
        <end position="2018"/>
    </location>
</feature>
<feature type="transmembrane region" description="Helical" evidence="8">
    <location>
        <begin position="2364"/>
        <end position="2384"/>
    </location>
</feature>
<dbReference type="EMBL" id="MU032347">
    <property type="protein sequence ID" value="KAF3766254.1"/>
    <property type="molecule type" value="Genomic_DNA"/>
</dbReference>
<dbReference type="InterPro" id="IPR058657">
    <property type="entry name" value="Mok11-13/Ags1-like_Ig"/>
</dbReference>
<dbReference type="Pfam" id="PF26114">
    <property type="entry name" value="Ig_2_Mok13"/>
    <property type="match status" value="1"/>
</dbReference>
<dbReference type="GO" id="GO:0047657">
    <property type="term" value="F:alpha-1,3-glucan synthase activity"/>
    <property type="evidence" value="ECO:0007669"/>
    <property type="project" value="UniProtKB-EC"/>
</dbReference>
<feature type="transmembrane region" description="Helical" evidence="8">
    <location>
        <begin position="1081"/>
        <end position="1103"/>
    </location>
</feature>
<organism evidence="11 12">
    <name type="scientific">Cryphonectria parasitica (strain ATCC 38755 / EP155)</name>
    <dbReference type="NCBI Taxonomy" id="660469"/>
    <lineage>
        <taxon>Eukaryota</taxon>
        <taxon>Fungi</taxon>
        <taxon>Dikarya</taxon>
        <taxon>Ascomycota</taxon>
        <taxon>Pezizomycotina</taxon>
        <taxon>Sordariomycetes</taxon>
        <taxon>Sordariomycetidae</taxon>
        <taxon>Diaporthales</taxon>
        <taxon>Cryphonectriaceae</taxon>
        <taxon>Cryphonectria-Endothia species complex</taxon>
        <taxon>Cryphonectria</taxon>
    </lineage>
</organism>
<reference evidence="11" key="1">
    <citation type="journal article" date="2020" name="Phytopathology">
        <title>Genome sequence of the chestnut blight fungus Cryphonectria parasitica EP155: A fundamental resource for an archetypical invasive plant pathogen.</title>
        <authorList>
            <person name="Crouch J.A."/>
            <person name="Dawe A."/>
            <person name="Aerts A."/>
            <person name="Barry K."/>
            <person name="Churchill A.C.L."/>
            <person name="Grimwood J."/>
            <person name="Hillman B."/>
            <person name="Milgroom M.G."/>
            <person name="Pangilinan J."/>
            <person name="Smith M."/>
            <person name="Salamov A."/>
            <person name="Schmutz J."/>
            <person name="Yadav J."/>
            <person name="Grigoriev I.V."/>
            <person name="Nuss D."/>
        </authorList>
    </citation>
    <scope>NUCLEOTIDE SEQUENCE</scope>
    <source>
        <strain evidence="11">EP155</strain>
    </source>
</reference>
<feature type="transmembrane region" description="Helical" evidence="8">
    <location>
        <begin position="2025"/>
        <end position="2049"/>
    </location>
</feature>
<dbReference type="InterPro" id="IPR006047">
    <property type="entry name" value="GH13_cat_dom"/>
</dbReference>
<feature type="chain" id="PRO_5040198053" description="alpha-1,3-glucan synthase" evidence="9">
    <location>
        <begin position="24"/>
        <end position="2392"/>
    </location>
</feature>
<evidence type="ECO:0000313" key="11">
    <source>
        <dbReference type="EMBL" id="KAF3766254.1"/>
    </source>
</evidence>
<keyword evidence="3" id="KW-0328">Glycosyltransferase</keyword>
<feature type="transmembrane region" description="Helical" evidence="8">
    <location>
        <begin position="2134"/>
        <end position="2155"/>
    </location>
</feature>
<feature type="transmembrane region" description="Helical" evidence="8">
    <location>
        <begin position="2272"/>
        <end position="2297"/>
    </location>
</feature>
<dbReference type="FunFam" id="3.40.50.2000:FF:000052">
    <property type="entry name" value="Alpha-1,3-glucan synthase Ags2"/>
    <property type="match status" value="1"/>
</dbReference>
<keyword evidence="4" id="KW-0808">Transferase</keyword>
<evidence type="ECO:0000313" key="12">
    <source>
        <dbReference type="Proteomes" id="UP000803844"/>
    </source>
</evidence>
<feature type="transmembrane region" description="Helical" evidence="8">
    <location>
        <begin position="2245"/>
        <end position="2260"/>
    </location>
</feature>
<protein>
    <recommendedName>
        <fullName evidence="2">alpha-1,3-glucan synthase</fullName>
        <ecNumber evidence="2">2.4.1.183</ecNumber>
    </recommendedName>
</protein>
<dbReference type="Pfam" id="PF26108">
    <property type="entry name" value="GH_Mok13"/>
    <property type="match status" value="1"/>
</dbReference>
<keyword evidence="8" id="KW-0472">Membrane</keyword>
<dbReference type="EC" id="2.4.1.183" evidence="2"/>
<dbReference type="InterPro" id="IPR058656">
    <property type="entry name" value="Mok11-13/Ags1-like_GH"/>
</dbReference>
<dbReference type="SMART" id="SM00642">
    <property type="entry name" value="Aamy"/>
    <property type="match status" value="1"/>
</dbReference>
<feature type="transmembrane region" description="Helical" evidence="8">
    <location>
        <begin position="2176"/>
        <end position="2194"/>
    </location>
</feature>
<dbReference type="InterPro" id="IPR058655">
    <property type="entry name" value="Mok11-14/Ags1-like"/>
</dbReference>
<feature type="compositionally biased region" description="Low complexity" evidence="7">
    <location>
        <begin position="1679"/>
        <end position="1699"/>
    </location>
</feature>
<feature type="region of interest" description="Disordered" evidence="7">
    <location>
        <begin position="1659"/>
        <end position="1718"/>
    </location>
</feature>
<evidence type="ECO:0000259" key="10">
    <source>
        <dbReference type="SMART" id="SM00642"/>
    </source>
</evidence>
<dbReference type="Proteomes" id="UP000803844">
    <property type="component" value="Unassembled WGS sequence"/>
</dbReference>
<dbReference type="InterPro" id="IPR058658">
    <property type="entry name" value="Mok11-13/Ags1-like_Ig_2"/>
</dbReference>
<feature type="region of interest" description="Disordered" evidence="7">
    <location>
        <begin position="1783"/>
        <end position="1816"/>
    </location>
</feature>
<evidence type="ECO:0000256" key="2">
    <source>
        <dbReference type="ARBA" id="ARBA00012688"/>
    </source>
</evidence>
<dbReference type="Pfam" id="PF26127">
    <property type="entry name" value="12TM_Mok13"/>
    <property type="match status" value="1"/>
</dbReference>
<feature type="transmembrane region" description="Helical" evidence="8">
    <location>
        <begin position="2318"/>
        <end position="2340"/>
    </location>
</feature>
<keyword evidence="12" id="KW-1185">Reference proteome</keyword>
<dbReference type="Pfam" id="PF08323">
    <property type="entry name" value="Glyco_transf_5"/>
    <property type="match status" value="1"/>
</dbReference>
<evidence type="ECO:0000256" key="9">
    <source>
        <dbReference type="SAM" id="SignalP"/>
    </source>
</evidence>
<feature type="transmembrane region" description="Helical" evidence="8">
    <location>
        <begin position="2061"/>
        <end position="2082"/>
    </location>
</feature>
<dbReference type="PANTHER" id="PTHR47182">
    <property type="entry name" value="CELL WALL ALPHA-1,3-GLUCAN SYNTHASE AGS1-RELATED"/>
    <property type="match status" value="1"/>
</dbReference>
<proteinExistence type="inferred from homology"/>
<keyword evidence="5" id="KW-0961">Cell wall biogenesis/degradation</keyword>
<feature type="compositionally biased region" description="Low complexity" evidence="7">
    <location>
        <begin position="1659"/>
        <end position="1669"/>
    </location>
</feature>
<dbReference type="InterPro" id="IPR017853">
    <property type="entry name" value="GH"/>
</dbReference>
<dbReference type="RefSeq" id="XP_040777215.1">
    <property type="nucleotide sequence ID" value="XM_040924000.1"/>
</dbReference>
<evidence type="ECO:0000256" key="6">
    <source>
        <dbReference type="ARBA" id="ARBA00048960"/>
    </source>
</evidence>
<feature type="transmembrane region" description="Helical" evidence="8">
    <location>
        <begin position="1967"/>
        <end position="1988"/>
    </location>
</feature>
<comment type="caution">
    <text evidence="11">The sequence shown here is derived from an EMBL/GenBank/DDBJ whole genome shotgun (WGS) entry which is preliminary data.</text>
</comment>
<evidence type="ECO:0000256" key="3">
    <source>
        <dbReference type="ARBA" id="ARBA00022676"/>
    </source>
</evidence>
<dbReference type="OrthoDB" id="512920at2759"/>
<dbReference type="InterPro" id="IPR001296">
    <property type="entry name" value="Glyco_trans_1"/>
</dbReference>
<feature type="transmembrane region" description="Helical" evidence="8">
    <location>
        <begin position="2214"/>
        <end position="2238"/>
    </location>
</feature>
<dbReference type="InterPro" id="IPR058659">
    <property type="entry name" value="Mok11-13/Ags1-like_CBM"/>
</dbReference>
<name>A0A9P4Y3G7_CRYP1</name>
<evidence type="ECO:0000256" key="7">
    <source>
        <dbReference type="SAM" id="MobiDB-lite"/>
    </source>
</evidence>
<dbReference type="SUPFAM" id="SSF53756">
    <property type="entry name" value="UDP-Glycosyltransferase/glycogen phosphorylase"/>
    <property type="match status" value="1"/>
</dbReference>
<dbReference type="SUPFAM" id="SSF51445">
    <property type="entry name" value="(Trans)glycosidases"/>
    <property type="match status" value="1"/>
</dbReference>
<comment type="catalytic activity">
    <reaction evidence="6">
        <text>[(1-&gt;3)-alpha-D-glucosyl](n) + UDP-alpha-D-glucose = [(1-&gt;3)-alpha-D-glucosyl](n+1) + UDP + H(+)</text>
        <dbReference type="Rhea" id="RHEA:19749"/>
        <dbReference type="Rhea" id="RHEA-COMP:11150"/>
        <dbReference type="Rhea" id="RHEA-COMP:11151"/>
        <dbReference type="ChEBI" id="CHEBI:15378"/>
        <dbReference type="ChEBI" id="CHEBI:28100"/>
        <dbReference type="ChEBI" id="CHEBI:58223"/>
        <dbReference type="ChEBI" id="CHEBI:58885"/>
        <dbReference type="EC" id="2.4.1.183"/>
    </reaction>
</comment>
<dbReference type="InterPro" id="IPR058654">
    <property type="entry name" value="Mok11-14/Ags1-like_TM"/>
</dbReference>